<dbReference type="Proteomes" id="UP000261023">
    <property type="component" value="Unassembled WGS sequence"/>
</dbReference>
<gene>
    <name evidence="3" type="ORF">DWX31_02975</name>
</gene>
<keyword evidence="1" id="KW-1133">Transmembrane helix</keyword>
<protein>
    <recommendedName>
        <fullName evidence="2">TRAP C4-dicarboxylate transport system permease DctM subunit domain-containing protein</fullName>
    </recommendedName>
</protein>
<dbReference type="NCBIfam" id="TIGR02123">
    <property type="entry name" value="TRAP_fused"/>
    <property type="match status" value="1"/>
</dbReference>
<feature type="domain" description="TRAP C4-dicarboxylate transport system permease DctM subunit" evidence="2">
    <location>
        <begin position="123"/>
        <end position="554"/>
    </location>
</feature>
<feature type="transmembrane region" description="Helical" evidence="1">
    <location>
        <begin position="82"/>
        <end position="102"/>
    </location>
</feature>
<dbReference type="InterPro" id="IPR010656">
    <property type="entry name" value="DctM"/>
</dbReference>
<feature type="transmembrane region" description="Helical" evidence="1">
    <location>
        <begin position="309"/>
        <end position="328"/>
    </location>
</feature>
<feature type="transmembrane region" description="Helical" evidence="1">
    <location>
        <begin position="140"/>
        <end position="157"/>
    </location>
</feature>
<feature type="transmembrane region" description="Helical" evidence="1">
    <location>
        <begin position="536"/>
        <end position="555"/>
    </location>
</feature>
<dbReference type="EMBL" id="QTJW01000002">
    <property type="protein sequence ID" value="RGD72022.1"/>
    <property type="molecule type" value="Genomic_DNA"/>
</dbReference>
<sequence length="641" mass="69292">MLHGSFRGQGKIKVKKAEDVTKRLDKLISLLCAALTGIQLFGYVTGIFPAMQQRSLFLGFILSITLLIHIRNKLSMNIIDLWSIFVLAVTVFASVYVFANWYGMSFRVIRPNKLDLIVGLVLITAVLNCANVRLGRPLPLIALLFIFYALLGHRIGGSMGTGGFTIQRVISFLTMETSGIYGTILGTAARHIFIFIIFGSFLEISGASKFFLELAGALLGSLKGSGAKVNTMASGLLGMVSGSAVANVMAVGPMTVPIMKKDGFSNEFCGAISAISGTGGQLMPPVMGTAAFIIAETLSMSYGDVTKSALIPGILFYLTIWISINFHSNRLGLKKNKEKIDCRPILKNGFYYLIPIIFLILTISVWKWSPVKSGMWSTLLVIIVSQFNREKRMRLPDIWQAMVQSAKGALTVSVACAVAGIIVGILSLTGLGLKFSTVLLALSGGYKLVLMIFTMIAGLILGMGMTTTSVYIVLSVLVAPALVEFGVYPIAAHLFVFYFGILSCITPPVATAVFASAGLVGESPIKLGFYTAKKAIPIYIIPFLFVLNPELLMLGGNIGNILFEFCMSVLTIIALCGSIEGVGKNKFTKMERVLLFVAAICELHSSIIIKIVSNGVILAILLKNYLKEEIMYANSDKNDFT</sequence>
<feature type="transmembrane region" description="Helical" evidence="1">
    <location>
        <begin position="27"/>
        <end position="48"/>
    </location>
</feature>
<dbReference type="Pfam" id="PF06808">
    <property type="entry name" value="DctM"/>
    <property type="match status" value="1"/>
</dbReference>
<feature type="transmembrane region" description="Helical" evidence="1">
    <location>
        <begin position="470"/>
        <end position="490"/>
    </location>
</feature>
<keyword evidence="1" id="KW-0812">Transmembrane</keyword>
<dbReference type="InterPro" id="IPR011853">
    <property type="entry name" value="TRAP_DctM-Dct_fused"/>
</dbReference>
<feature type="transmembrane region" description="Helical" evidence="1">
    <location>
        <begin position="114"/>
        <end position="134"/>
    </location>
</feature>
<dbReference type="AlphaFoldDB" id="A0A3E3DRV1"/>
<feature type="transmembrane region" description="Helical" evidence="1">
    <location>
        <begin position="445"/>
        <end position="463"/>
    </location>
</feature>
<feature type="transmembrane region" description="Helical" evidence="1">
    <location>
        <begin position="409"/>
        <end position="433"/>
    </location>
</feature>
<organism evidence="3 4">
    <name type="scientific">Hungatella hathewayi</name>
    <dbReference type="NCBI Taxonomy" id="154046"/>
    <lineage>
        <taxon>Bacteria</taxon>
        <taxon>Bacillati</taxon>
        <taxon>Bacillota</taxon>
        <taxon>Clostridia</taxon>
        <taxon>Lachnospirales</taxon>
        <taxon>Lachnospiraceae</taxon>
        <taxon>Hungatella</taxon>
    </lineage>
</organism>
<dbReference type="OrthoDB" id="9759894at2"/>
<dbReference type="PANTHER" id="PTHR43849:SF2">
    <property type="entry name" value="BLL3936 PROTEIN"/>
    <property type="match status" value="1"/>
</dbReference>
<comment type="caution">
    <text evidence="3">The sequence shown here is derived from an EMBL/GenBank/DDBJ whole genome shotgun (WGS) entry which is preliminary data.</text>
</comment>
<evidence type="ECO:0000313" key="4">
    <source>
        <dbReference type="Proteomes" id="UP000261023"/>
    </source>
</evidence>
<evidence type="ECO:0000256" key="1">
    <source>
        <dbReference type="SAM" id="Phobius"/>
    </source>
</evidence>
<evidence type="ECO:0000313" key="3">
    <source>
        <dbReference type="EMBL" id="RGD72022.1"/>
    </source>
</evidence>
<proteinExistence type="predicted"/>
<feature type="transmembrane region" description="Helical" evidence="1">
    <location>
        <begin position="594"/>
        <end position="622"/>
    </location>
</feature>
<feature type="transmembrane region" description="Helical" evidence="1">
    <location>
        <begin position="561"/>
        <end position="582"/>
    </location>
</feature>
<evidence type="ECO:0000259" key="2">
    <source>
        <dbReference type="Pfam" id="PF06808"/>
    </source>
</evidence>
<name>A0A3E3DRV1_9FIRM</name>
<feature type="transmembrane region" description="Helical" evidence="1">
    <location>
        <begin position="233"/>
        <end position="256"/>
    </location>
</feature>
<feature type="transmembrane region" description="Helical" evidence="1">
    <location>
        <begin position="496"/>
        <end position="515"/>
    </location>
</feature>
<feature type="transmembrane region" description="Helical" evidence="1">
    <location>
        <begin position="349"/>
        <end position="367"/>
    </location>
</feature>
<dbReference type="PANTHER" id="PTHR43849">
    <property type="entry name" value="BLL3936 PROTEIN"/>
    <property type="match status" value="1"/>
</dbReference>
<feature type="transmembrane region" description="Helical" evidence="1">
    <location>
        <begin position="55"/>
        <end position="70"/>
    </location>
</feature>
<keyword evidence="1" id="KW-0472">Membrane</keyword>
<accession>A0A3E3DRV1</accession>
<reference evidence="3 4" key="1">
    <citation type="submission" date="2018-08" db="EMBL/GenBank/DDBJ databases">
        <title>A genome reference for cultivated species of the human gut microbiota.</title>
        <authorList>
            <person name="Zou Y."/>
            <person name="Xue W."/>
            <person name="Luo G."/>
        </authorList>
    </citation>
    <scope>NUCLEOTIDE SEQUENCE [LARGE SCALE GENOMIC DNA]</scope>
    <source>
        <strain evidence="3 4">AF19-13AC</strain>
    </source>
</reference>